<name>A0A2P2NEW2_RHIMU</name>
<proteinExistence type="predicted"/>
<dbReference type="EMBL" id="GGEC01060505">
    <property type="protein sequence ID" value="MBX40989.1"/>
    <property type="molecule type" value="Transcribed_RNA"/>
</dbReference>
<dbReference type="AlphaFoldDB" id="A0A2P2NEW2"/>
<organism evidence="1">
    <name type="scientific">Rhizophora mucronata</name>
    <name type="common">Asiatic mangrove</name>
    <dbReference type="NCBI Taxonomy" id="61149"/>
    <lineage>
        <taxon>Eukaryota</taxon>
        <taxon>Viridiplantae</taxon>
        <taxon>Streptophyta</taxon>
        <taxon>Embryophyta</taxon>
        <taxon>Tracheophyta</taxon>
        <taxon>Spermatophyta</taxon>
        <taxon>Magnoliopsida</taxon>
        <taxon>eudicotyledons</taxon>
        <taxon>Gunneridae</taxon>
        <taxon>Pentapetalae</taxon>
        <taxon>rosids</taxon>
        <taxon>fabids</taxon>
        <taxon>Malpighiales</taxon>
        <taxon>Rhizophoraceae</taxon>
        <taxon>Rhizophora</taxon>
    </lineage>
</organism>
<evidence type="ECO:0000313" key="1">
    <source>
        <dbReference type="EMBL" id="MBX40989.1"/>
    </source>
</evidence>
<sequence>MTATRRRVIKGIRRMRRRR</sequence>
<reference evidence="1" key="1">
    <citation type="submission" date="2018-02" db="EMBL/GenBank/DDBJ databases">
        <title>Rhizophora mucronata_Transcriptome.</title>
        <authorList>
            <person name="Meera S.P."/>
            <person name="Sreeshan A."/>
            <person name="Augustine A."/>
        </authorList>
    </citation>
    <scope>NUCLEOTIDE SEQUENCE</scope>
    <source>
        <tissue evidence="1">Leaf</tissue>
    </source>
</reference>
<protein>
    <submittedName>
        <fullName evidence="1">Uncharacterized protein</fullName>
    </submittedName>
</protein>
<accession>A0A2P2NEW2</accession>